<dbReference type="KEGG" id="dva:DAD186_05120"/>
<gene>
    <name evidence="1" type="ORF">DAD186_05120</name>
</gene>
<dbReference type="EMBL" id="CP012117">
    <property type="protein sequence ID" value="ANP27067.1"/>
    <property type="molecule type" value="Genomic_DNA"/>
</dbReference>
<name>A0A1B0ZGL7_9MICO</name>
<dbReference type="Proteomes" id="UP000092596">
    <property type="component" value="Chromosome"/>
</dbReference>
<proteinExistence type="predicted"/>
<organism evidence="1 2">
    <name type="scientific">Dermabacter vaginalis</name>
    <dbReference type="NCBI Taxonomy" id="1630135"/>
    <lineage>
        <taxon>Bacteria</taxon>
        <taxon>Bacillati</taxon>
        <taxon>Actinomycetota</taxon>
        <taxon>Actinomycetes</taxon>
        <taxon>Micrococcales</taxon>
        <taxon>Dermabacteraceae</taxon>
        <taxon>Dermabacter</taxon>
    </lineage>
</organism>
<accession>A0A1B0ZGL7</accession>
<dbReference type="STRING" id="1630135.DAD186_05120"/>
<evidence type="ECO:0000313" key="1">
    <source>
        <dbReference type="EMBL" id="ANP27067.1"/>
    </source>
</evidence>
<protein>
    <submittedName>
        <fullName evidence="1">Uncharacterized protein</fullName>
    </submittedName>
</protein>
<sequence length="58" mass="6469">MPFRTDEEVDIMQLFHLDDGLCGDECGPKPLSLRISCEMLLLQPCGAKNVMVISRSKS</sequence>
<reference evidence="1 2" key="1">
    <citation type="submission" date="2015-06" db="EMBL/GenBank/DDBJ databases">
        <title>Investigation of pathophysiology for high-risk pregnancy and development of treatment modality based on it.</title>
        <authorList>
            <person name="Kim B.-C."/>
            <person name="Lim S."/>
        </authorList>
    </citation>
    <scope>NUCLEOTIDE SEQUENCE [LARGE SCALE GENOMIC DNA]</scope>
    <source>
        <strain evidence="1 2">AD1-86</strain>
    </source>
</reference>
<evidence type="ECO:0000313" key="2">
    <source>
        <dbReference type="Proteomes" id="UP000092596"/>
    </source>
</evidence>
<dbReference type="AlphaFoldDB" id="A0A1B0ZGL7"/>